<dbReference type="PATRIC" id="fig|1122247.3.peg.4332"/>
<evidence type="ECO:0000313" key="1">
    <source>
        <dbReference type="EMBL" id="EKF21471.1"/>
    </source>
</evidence>
<sequence>MMSDQSISDTVTRLLHAVDDLDRNTARALLADRVAPDYTSLWGGEP</sequence>
<dbReference type="STRING" id="1122247.GCA_000379865_03066"/>
<reference evidence="1 2" key="1">
    <citation type="journal article" date="2012" name="J. Bacteriol.">
        <title>Genome sequence of Mycobacterium hassiacum DSM 44199, a rare source of heat-stable mycobacterial proteins.</title>
        <authorList>
            <person name="Tiago I."/>
            <person name="Maranha A."/>
            <person name="Mendes V."/>
            <person name="Alarico S."/>
            <person name="Moynihan P.J."/>
            <person name="Clarke A.J."/>
            <person name="Macedo-Ribeiro S."/>
            <person name="Pereira P.J."/>
            <person name="Empadinhas N."/>
        </authorList>
    </citation>
    <scope>NUCLEOTIDE SEQUENCE [LARGE SCALE GENOMIC DNA]</scope>
    <source>
        <strain evidence="2">DSM 44199 / CIP 105218 / JCM 12690 / 3849</strain>
    </source>
</reference>
<evidence type="ECO:0000313" key="2">
    <source>
        <dbReference type="Proteomes" id="UP000006265"/>
    </source>
</evidence>
<dbReference type="EMBL" id="AMRA01000134">
    <property type="protein sequence ID" value="EKF21471.1"/>
    <property type="molecule type" value="Genomic_DNA"/>
</dbReference>
<accession>K5BDH6</accession>
<proteinExistence type="predicted"/>
<organism evidence="1 2">
    <name type="scientific">Mycolicibacterium hassiacum (strain DSM 44199 / CIP 105218 / JCM 12690 / 3849)</name>
    <name type="common">Mycobacterium hassiacum</name>
    <dbReference type="NCBI Taxonomy" id="1122247"/>
    <lineage>
        <taxon>Bacteria</taxon>
        <taxon>Bacillati</taxon>
        <taxon>Actinomycetota</taxon>
        <taxon>Actinomycetes</taxon>
        <taxon>Mycobacteriales</taxon>
        <taxon>Mycobacteriaceae</taxon>
        <taxon>Mycolicibacterium</taxon>
    </lineage>
</organism>
<keyword evidence="2" id="KW-1185">Reference proteome</keyword>
<comment type="caution">
    <text evidence="1">The sequence shown here is derived from an EMBL/GenBank/DDBJ whole genome shotgun (WGS) entry which is preliminary data.</text>
</comment>
<dbReference type="Proteomes" id="UP000006265">
    <property type="component" value="Unassembled WGS sequence"/>
</dbReference>
<gene>
    <name evidence="1" type="ORF">C731_4520</name>
</gene>
<dbReference type="AlphaFoldDB" id="K5BDH6"/>
<name>K5BDH6_MYCHD</name>
<protein>
    <submittedName>
        <fullName evidence="1">Uncharacterized protein</fullName>
    </submittedName>
</protein>